<dbReference type="GO" id="GO:0005694">
    <property type="term" value="C:chromosome"/>
    <property type="evidence" value="ECO:0007669"/>
    <property type="project" value="InterPro"/>
</dbReference>
<sequence>MLPPTTFRNRTPRTPTPASRGVVPRTSLSSATPFRGVPYPLPVPSSSRSGSAVLAALPPSTPATPPLREITPGRRALAPMRPPNKVSSISARQKELRPLTPSLPPPVPPSRTQVPLCAYGRYTHAQKLLIELARSILGGCSRFMELQGTYDPTNEITVSLRNLTSGNLVKHAQYVYPLPKGKDRQWVIANLKSLHELLCLLQAILMSLEGIERVEVDRPASDSQSGPWSDPSDMPSAPPAAPSSDHQMSWSESSLEAPGFGRVSFPASAVQFRYYNDLRYCHAGVLKNESAAYDLIDRLLCTIGVRRKDLGLSRIPTAQVFSNAVSFYRLGDTQPINLSESNSITVPADEKLVRIDTNGNKGVGFVLVLEKLCSWTSKVQQVYDRFRRQLGPGVIVESQGYPTLSTLQFLRHLVDLFPKIKVFGIWDCDVGGARQFLNFYYGYSKTATSHLQDYRGLGLGKKLRWLGVTPTQLKAMPRRAVSKLKKAKVKEAANLLNEVKSKFKGTKVSKGAKVVIQVLTHLSTWKTKAHLNGLTQQQWVGIFESLVSRQLPEPCPPDLVYQQARMTMVDIDIVPSSPPFLLVDLETAATWCKSEKKSVEKGKKYPEPLVTSQNHTTGGNSLGKRKKR</sequence>
<feature type="region of interest" description="Disordered" evidence="1">
    <location>
        <begin position="595"/>
        <end position="628"/>
    </location>
</feature>
<dbReference type="Gene3D" id="3.40.1360.10">
    <property type="match status" value="1"/>
</dbReference>
<evidence type="ECO:0000313" key="4">
    <source>
        <dbReference type="Proteomes" id="UP000279236"/>
    </source>
</evidence>
<gene>
    <name evidence="3" type="primary">SPO11_2</name>
    <name evidence="3" type="ORF">EHS24_004736</name>
</gene>
<evidence type="ECO:0000259" key="2">
    <source>
        <dbReference type="Pfam" id="PF21180"/>
    </source>
</evidence>
<evidence type="ECO:0000256" key="1">
    <source>
        <dbReference type="SAM" id="MobiDB-lite"/>
    </source>
</evidence>
<feature type="region of interest" description="Disordered" evidence="1">
    <location>
        <begin position="1"/>
        <end position="37"/>
    </location>
</feature>
<dbReference type="Pfam" id="PF21180">
    <property type="entry name" value="TOP6A-Spo11_Toprim"/>
    <property type="match status" value="1"/>
</dbReference>
<dbReference type="SUPFAM" id="SSF56726">
    <property type="entry name" value="DNA topoisomerase IV, alpha subunit"/>
    <property type="match status" value="1"/>
</dbReference>
<protein>
    <submittedName>
        <fullName evidence="3">Endodeoxyribonuclease</fullName>
    </submittedName>
</protein>
<feature type="compositionally biased region" description="Polar residues" evidence="1">
    <location>
        <begin position="610"/>
        <end position="619"/>
    </location>
</feature>
<accession>A0A427Y5X6</accession>
<dbReference type="GO" id="GO:0003918">
    <property type="term" value="F:DNA topoisomerase type II (double strand cut, ATP-hydrolyzing) activity"/>
    <property type="evidence" value="ECO:0007669"/>
    <property type="project" value="InterPro"/>
</dbReference>
<feature type="compositionally biased region" description="Low complexity" evidence="1">
    <location>
        <begin position="1"/>
        <end position="17"/>
    </location>
</feature>
<dbReference type="PANTHER" id="PTHR10848">
    <property type="entry name" value="MEIOTIC RECOMBINATION PROTEIN SPO11"/>
    <property type="match status" value="1"/>
</dbReference>
<reference evidence="3 4" key="1">
    <citation type="submission" date="2018-11" db="EMBL/GenBank/DDBJ databases">
        <title>Genome sequence of Apiotrichum porosum DSM 27194.</title>
        <authorList>
            <person name="Aliyu H."/>
            <person name="Gorte O."/>
            <person name="Ochsenreither K."/>
        </authorList>
    </citation>
    <scope>NUCLEOTIDE SEQUENCE [LARGE SCALE GENOMIC DNA]</scope>
    <source>
        <strain evidence="3 4">DSM 27194</strain>
    </source>
</reference>
<evidence type="ECO:0000313" key="3">
    <source>
        <dbReference type="EMBL" id="RSH86480.1"/>
    </source>
</evidence>
<dbReference type="EMBL" id="RSCE01000002">
    <property type="protein sequence ID" value="RSH86480.1"/>
    <property type="molecule type" value="Genomic_DNA"/>
</dbReference>
<feature type="domain" description="Topoisomerase 6 subunit A/Spo11 TOPRIM" evidence="2">
    <location>
        <begin position="365"/>
        <end position="537"/>
    </location>
</feature>
<dbReference type="STRING" id="105984.A0A427Y5X6"/>
<dbReference type="PANTHER" id="PTHR10848:SF0">
    <property type="entry name" value="MEIOTIC RECOMBINATION PROTEIN SPO11"/>
    <property type="match status" value="1"/>
</dbReference>
<feature type="region of interest" description="Disordered" evidence="1">
    <location>
        <begin position="219"/>
        <end position="248"/>
    </location>
</feature>
<dbReference type="InterPro" id="IPR034136">
    <property type="entry name" value="TOPRIM_Topo6A/Spo11"/>
</dbReference>
<dbReference type="RefSeq" id="XP_028479265.1">
    <property type="nucleotide sequence ID" value="XM_028620293.1"/>
</dbReference>
<organism evidence="3 4">
    <name type="scientific">Apiotrichum porosum</name>
    <dbReference type="NCBI Taxonomy" id="105984"/>
    <lineage>
        <taxon>Eukaryota</taxon>
        <taxon>Fungi</taxon>
        <taxon>Dikarya</taxon>
        <taxon>Basidiomycota</taxon>
        <taxon>Agaricomycotina</taxon>
        <taxon>Tremellomycetes</taxon>
        <taxon>Trichosporonales</taxon>
        <taxon>Trichosporonaceae</taxon>
        <taxon>Apiotrichum</taxon>
    </lineage>
</organism>
<comment type="caution">
    <text evidence="3">The sequence shown here is derived from an EMBL/GenBank/DDBJ whole genome shotgun (WGS) entry which is preliminary data.</text>
</comment>
<dbReference type="GO" id="GO:0003677">
    <property type="term" value="F:DNA binding"/>
    <property type="evidence" value="ECO:0007669"/>
    <property type="project" value="InterPro"/>
</dbReference>
<dbReference type="InterPro" id="IPR002815">
    <property type="entry name" value="Spo11/TopoVI_A"/>
</dbReference>
<dbReference type="AlphaFoldDB" id="A0A427Y5X6"/>
<feature type="compositionally biased region" description="Basic and acidic residues" evidence="1">
    <location>
        <begin position="595"/>
        <end position="606"/>
    </location>
</feature>
<dbReference type="GeneID" id="39589279"/>
<feature type="region of interest" description="Disordered" evidence="1">
    <location>
        <begin position="57"/>
        <end position="91"/>
    </location>
</feature>
<proteinExistence type="predicted"/>
<dbReference type="Proteomes" id="UP000279236">
    <property type="component" value="Unassembled WGS sequence"/>
</dbReference>
<name>A0A427Y5X6_9TREE</name>
<dbReference type="InterPro" id="IPR036078">
    <property type="entry name" value="Spo11/TopoVI_A_sf"/>
</dbReference>
<keyword evidence="4" id="KW-1185">Reference proteome</keyword>